<keyword evidence="6 8" id="KW-0627">Porphyrin biosynthesis</keyword>
<dbReference type="InterPro" id="IPR036291">
    <property type="entry name" value="NAD(P)-bd_dom_sf"/>
</dbReference>
<dbReference type="SUPFAM" id="SSF51735">
    <property type="entry name" value="NAD(P)-binding Rossmann-fold domains"/>
    <property type="match status" value="1"/>
</dbReference>
<dbReference type="PANTHER" id="PTHR43120:SF1">
    <property type="entry name" value="GLUTAMYL-TRNA REDUCTASE 1, CHLOROPLASTIC"/>
    <property type="match status" value="1"/>
</dbReference>
<feature type="domain" description="Tetrapyrrole biosynthesis glutamyl-tRNA reductase dimerisation" evidence="14">
    <location>
        <begin position="316"/>
        <end position="410"/>
    </location>
</feature>
<comment type="subunit">
    <text evidence="8">Homodimer.</text>
</comment>
<evidence type="ECO:0000256" key="8">
    <source>
        <dbReference type="HAMAP-Rule" id="MF_00087"/>
    </source>
</evidence>
<evidence type="ECO:0000256" key="13">
    <source>
        <dbReference type="RuleBase" id="RU000584"/>
    </source>
</evidence>
<evidence type="ECO:0000256" key="10">
    <source>
        <dbReference type="PIRSR" id="PIRSR000445-2"/>
    </source>
</evidence>
<dbReference type="GO" id="GO:0050661">
    <property type="term" value="F:NADP binding"/>
    <property type="evidence" value="ECO:0007669"/>
    <property type="project" value="InterPro"/>
</dbReference>
<evidence type="ECO:0000313" key="18">
    <source>
        <dbReference type="Proteomes" id="UP000476338"/>
    </source>
</evidence>
<feature type="domain" description="Glutamyl-tRNA reductase N-terminal" evidence="16">
    <location>
        <begin position="6"/>
        <end position="157"/>
    </location>
</feature>
<evidence type="ECO:0000256" key="2">
    <source>
        <dbReference type="ARBA" id="ARBA00005916"/>
    </source>
</evidence>
<evidence type="ECO:0000256" key="12">
    <source>
        <dbReference type="PIRSR" id="PIRSR000445-4"/>
    </source>
</evidence>
<dbReference type="Proteomes" id="UP000476338">
    <property type="component" value="Unassembled WGS sequence"/>
</dbReference>
<dbReference type="PROSITE" id="PS00747">
    <property type="entry name" value="GLUTR"/>
    <property type="match status" value="1"/>
</dbReference>
<feature type="binding site" evidence="8 10">
    <location>
        <begin position="50"/>
        <end position="53"/>
    </location>
    <ligand>
        <name>substrate</name>
    </ligand>
</feature>
<evidence type="ECO:0000256" key="9">
    <source>
        <dbReference type="PIRSR" id="PIRSR000445-1"/>
    </source>
</evidence>
<dbReference type="Pfam" id="PF01488">
    <property type="entry name" value="Shikimate_DH"/>
    <property type="match status" value="1"/>
</dbReference>
<dbReference type="InterPro" id="IPR000343">
    <property type="entry name" value="4pyrrol_synth_GluRdtase"/>
</dbReference>
<dbReference type="RefSeq" id="WP_326833070.1">
    <property type="nucleotide sequence ID" value="NZ_VWSJ01000005.1"/>
</dbReference>
<evidence type="ECO:0000256" key="6">
    <source>
        <dbReference type="ARBA" id="ARBA00023244"/>
    </source>
</evidence>
<evidence type="ECO:0000313" key="17">
    <source>
        <dbReference type="EMBL" id="MSN95979.1"/>
    </source>
</evidence>
<dbReference type="InterPro" id="IPR015896">
    <property type="entry name" value="4pyrrol_synth_GluRdtase_dimer"/>
</dbReference>
<comment type="domain">
    <text evidence="8">Possesses an unusual extended V-shaped dimeric structure with each monomer consisting of three distinct domains arranged along a curved 'spinal' alpha-helix. The N-terminal catalytic domain specifically recognizes the glutamate moiety of the substrate. The second domain is the NADPH-binding domain, and the third C-terminal domain is responsible for dimerization.</text>
</comment>
<evidence type="ECO:0000256" key="11">
    <source>
        <dbReference type="PIRSR" id="PIRSR000445-3"/>
    </source>
</evidence>
<evidence type="ECO:0000259" key="14">
    <source>
        <dbReference type="Pfam" id="PF00745"/>
    </source>
</evidence>
<accession>A0A6L5WG99</accession>
<keyword evidence="5 8" id="KW-0560">Oxidoreductase</keyword>
<dbReference type="GO" id="GO:0008883">
    <property type="term" value="F:glutamyl-tRNA reductase activity"/>
    <property type="evidence" value="ECO:0007669"/>
    <property type="project" value="UniProtKB-UniRule"/>
</dbReference>
<feature type="site" description="Important for activity" evidence="8 12">
    <location>
        <position position="100"/>
    </location>
</feature>
<dbReference type="InterPro" id="IPR015895">
    <property type="entry name" value="4pyrrol_synth_GluRdtase_N"/>
</dbReference>
<dbReference type="InterPro" id="IPR036343">
    <property type="entry name" value="GluRdtase_N_sf"/>
</dbReference>
<feature type="binding site" evidence="8 10">
    <location>
        <position position="110"/>
    </location>
    <ligand>
        <name>substrate</name>
    </ligand>
</feature>
<comment type="miscellaneous">
    <text evidence="8">During catalysis, the active site Cys acts as a nucleophile attacking the alpha-carbonyl group of tRNA-bound glutamate with the formation of a thioester intermediate between enzyme and glutamate, and the concomitant release of tRNA(Glu). The thioester intermediate is finally reduced by direct hydride transfer from NADPH, to form the product GSA.</text>
</comment>
<dbReference type="InterPro" id="IPR018214">
    <property type="entry name" value="GluRdtase_CS"/>
</dbReference>
<dbReference type="Gene3D" id="3.40.50.720">
    <property type="entry name" value="NAD(P)-binding Rossmann-like Domain"/>
    <property type="match status" value="1"/>
</dbReference>
<comment type="pathway">
    <text evidence="1 8 13">Porphyrin-containing compound metabolism; protoporphyrin-IX biosynthesis; 5-aminolevulinate from L-glutamyl-tRNA(Glu): step 1/2.</text>
</comment>
<dbReference type="Pfam" id="PF05201">
    <property type="entry name" value="GlutR_N"/>
    <property type="match status" value="1"/>
</dbReference>
<reference evidence="17 18" key="1">
    <citation type="submission" date="2019-09" db="EMBL/GenBank/DDBJ databases">
        <authorList>
            <person name="Silva M."/>
            <person name="Pereira G."/>
            <person name="Lopes-Da-Costa L."/>
            <person name="Silva E."/>
        </authorList>
    </citation>
    <scope>NUCLEOTIDE SEQUENCE [LARGE SCALE GENOMIC DNA]</scope>
    <source>
        <strain evidence="17 18">FMV-PI01</strain>
    </source>
</reference>
<evidence type="ECO:0000256" key="3">
    <source>
        <dbReference type="ARBA" id="ARBA00012970"/>
    </source>
</evidence>
<evidence type="ECO:0000256" key="1">
    <source>
        <dbReference type="ARBA" id="ARBA00005059"/>
    </source>
</evidence>
<dbReference type="PIRSF" id="PIRSF000445">
    <property type="entry name" value="4pyrrol_synth_GluRdtase"/>
    <property type="match status" value="1"/>
</dbReference>
<feature type="binding site" evidence="8 10">
    <location>
        <begin position="115"/>
        <end position="117"/>
    </location>
    <ligand>
        <name>substrate</name>
    </ligand>
</feature>
<dbReference type="EC" id="1.2.1.70" evidence="3 8"/>
<dbReference type="HAMAP" id="MF_00087">
    <property type="entry name" value="Glu_tRNA_reductase"/>
    <property type="match status" value="1"/>
</dbReference>
<dbReference type="InterPro" id="IPR006151">
    <property type="entry name" value="Shikm_DH/Glu-tRNA_Rdtase"/>
</dbReference>
<feature type="binding site" evidence="8 10">
    <location>
        <position position="121"/>
    </location>
    <ligand>
        <name>substrate</name>
    </ligand>
</feature>
<dbReference type="SUPFAM" id="SSF69742">
    <property type="entry name" value="Glutamyl tRNA-reductase catalytic, N-terminal domain"/>
    <property type="match status" value="1"/>
</dbReference>
<evidence type="ECO:0000256" key="4">
    <source>
        <dbReference type="ARBA" id="ARBA00022857"/>
    </source>
</evidence>
<evidence type="ECO:0000259" key="15">
    <source>
        <dbReference type="Pfam" id="PF01488"/>
    </source>
</evidence>
<comment type="catalytic activity">
    <reaction evidence="7 8 13">
        <text>(S)-4-amino-5-oxopentanoate + tRNA(Glu) + NADP(+) = L-glutamyl-tRNA(Glu) + NADPH + H(+)</text>
        <dbReference type="Rhea" id="RHEA:12344"/>
        <dbReference type="Rhea" id="RHEA-COMP:9663"/>
        <dbReference type="Rhea" id="RHEA-COMP:9680"/>
        <dbReference type="ChEBI" id="CHEBI:15378"/>
        <dbReference type="ChEBI" id="CHEBI:57501"/>
        <dbReference type="ChEBI" id="CHEBI:57783"/>
        <dbReference type="ChEBI" id="CHEBI:58349"/>
        <dbReference type="ChEBI" id="CHEBI:78442"/>
        <dbReference type="ChEBI" id="CHEBI:78520"/>
        <dbReference type="EC" id="1.2.1.70"/>
    </reaction>
</comment>
<dbReference type="FunFam" id="3.30.460.30:FF:000001">
    <property type="entry name" value="Glutamyl-tRNA reductase"/>
    <property type="match status" value="1"/>
</dbReference>
<dbReference type="GO" id="GO:0006782">
    <property type="term" value="P:protoporphyrinogen IX biosynthetic process"/>
    <property type="evidence" value="ECO:0007669"/>
    <property type="project" value="UniProtKB-UniRule"/>
</dbReference>
<feature type="binding site" evidence="8 11">
    <location>
        <begin position="190"/>
        <end position="195"/>
    </location>
    <ligand>
        <name>NADP(+)</name>
        <dbReference type="ChEBI" id="CHEBI:58349"/>
    </ligand>
</feature>
<dbReference type="CDD" id="cd05213">
    <property type="entry name" value="NAD_bind_Glutamyl_tRNA_reduct"/>
    <property type="match status" value="1"/>
</dbReference>
<reference evidence="17 18" key="2">
    <citation type="submission" date="2020-03" db="EMBL/GenBank/DDBJ databases">
        <title>Campylobacter portucalensis sp. nov., a new species of Campylobacter isolated from the reproductive tract of bulls.</title>
        <authorList>
            <person name="Silva M.F."/>
            <person name="Pereira G."/>
            <person name="Carneiro C."/>
            <person name="Hemphill A."/>
            <person name="Mateus L."/>
            <person name="Lopes-Da-Costa L."/>
            <person name="Silva E."/>
        </authorList>
    </citation>
    <scope>NUCLEOTIDE SEQUENCE [LARGE SCALE GENOMIC DNA]</scope>
    <source>
        <strain evidence="17 18">FMV-PI01</strain>
    </source>
</reference>
<dbReference type="SUPFAM" id="SSF69075">
    <property type="entry name" value="Glutamyl tRNA-reductase dimerization domain"/>
    <property type="match status" value="1"/>
</dbReference>
<name>A0A6L5WG99_9BACT</name>
<protein>
    <recommendedName>
        <fullName evidence="3 8">Glutamyl-tRNA reductase</fullName>
        <shortName evidence="8">GluTR</shortName>
        <ecNumber evidence="3 8">1.2.1.70</ecNumber>
    </recommendedName>
</protein>
<dbReference type="UniPathway" id="UPA00251">
    <property type="reaction ID" value="UER00316"/>
</dbReference>
<dbReference type="InterPro" id="IPR036453">
    <property type="entry name" value="GluRdtase_dimer_dom_sf"/>
</dbReference>
<organism evidence="17 18">
    <name type="scientific">Campylobacter portucalensis</name>
    <dbReference type="NCBI Taxonomy" id="2608384"/>
    <lineage>
        <taxon>Bacteria</taxon>
        <taxon>Pseudomonadati</taxon>
        <taxon>Campylobacterota</taxon>
        <taxon>Epsilonproteobacteria</taxon>
        <taxon>Campylobacterales</taxon>
        <taxon>Campylobacteraceae</taxon>
        <taxon>Campylobacter</taxon>
    </lineage>
</organism>
<dbReference type="Pfam" id="PF00745">
    <property type="entry name" value="GlutR_dimer"/>
    <property type="match status" value="1"/>
</dbReference>
<proteinExistence type="inferred from homology"/>
<dbReference type="Gene3D" id="3.30.460.30">
    <property type="entry name" value="Glutamyl-tRNA reductase, N-terminal domain"/>
    <property type="match status" value="1"/>
</dbReference>
<evidence type="ECO:0000259" key="16">
    <source>
        <dbReference type="Pfam" id="PF05201"/>
    </source>
</evidence>
<dbReference type="NCBIfam" id="TIGR01035">
    <property type="entry name" value="hemA"/>
    <property type="match status" value="1"/>
</dbReference>
<comment type="caution">
    <text evidence="17">The sequence shown here is derived from an EMBL/GenBank/DDBJ whole genome shotgun (WGS) entry which is preliminary data.</text>
</comment>
<feature type="active site" description="Nucleophile" evidence="8 9">
    <location>
        <position position="51"/>
    </location>
</feature>
<keyword evidence="18" id="KW-1185">Reference proteome</keyword>
<dbReference type="PANTHER" id="PTHR43120">
    <property type="entry name" value="GLUTAMYL-TRNA REDUCTASE 1, CHLOROPLASTIC"/>
    <property type="match status" value="1"/>
</dbReference>
<keyword evidence="4 8" id="KW-0521">NADP</keyword>
<feature type="domain" description="Quinate/shikimate 5-dehydrogenase/glutamyl-tRNA reductase" evidence="15">
    <location>
        <begin position="173"/>
        <end position="301"/>
    </location>
</feature>
<sequence length="431" mass="48683">MNYLNISFTHKNTDITIRERLSFSDDDKKNKALKMICSSQSILECMILSTCNRVEIIAFVNNLEISQSYILKAISILSGVALSELEHRVDVYYASGAIHHLFAVASSLDSLVVGETQIVSQLKTCFKFALNSGYAKINLKRAVEYSLKCAAEVRNKTEISKNPVSISSVAVSKAKEIFKSLNKTTAVVVGAGDMSELACKHLLSNGSNVILVNRSQDRAMKLISSLCSDRVKFEPFLNLKELINSHQIIFCATSANVIINDEMLQDCEFDRYFFDIAVPRNIDITENVKIKIYSVDDLQEIVKLNLAMREEQAQIAYAIIGRNVGEFFKWLKILSTTPIIKALRGLAKDISDIEIQKAIKKGYLKNSDKDEARRLIHQVFKAFLHKPTINLKNLEEDINLAFNTILQIFDIEDKFEKYSKELENMGILDEI</sequence>
<evidence type="ECO:0000256" key="5">
    <source>
        <dbReference type="ARBA" id="ARBA00023002"/>
    </source>
</evidence>
<comment type="function">
    <text evidence="8">Catalyzes the NADPH-dependent reduction of glutamyl-tRNA(Glu) to glutamate 1-semialdehyde (GSA).</text>
</comment>
<dbReference type="EMBL" id="VWSJ01000005">
    <property type="protein sequence ID" value="MSN95979.1"/>
    <property type="molecule type" value="Genomic_DNA"/>
</dbReference>
<comment type="similarity">
    <text evidence="2 8 13">Belongs to the glutamyl-tRNA reductase family.</text>
</comment>
<gene>
    <name evidence="8" type="primary">hemA</name>
    <name evidence="17" type="ORF">F1B92_02010</name>
</gene>
<dbReference type="AlphaFoldDB" id="A0A6L5WG99"/>
<evidence type="ECO:0000256" key="7">
    <source>
        <dbReference type="ARBA" id="ARBA00047464"/>
    </source>
</evidence>